<dbReference type="AlphaFoldDB" id="A0A4S4NEV8"/>
<dbReference type="OrthoDB" id="9805710at2"/>
<dbReference type="InterPro" id="IPR029021">
    <property type="entry name" value="Prot-tyrosine_phosphatase-like"/>
</dbReference>
<dbReference type="InterPro" id="IPR005939">
    <property type="entry name" value="BLH_phosphatase-like"/>
</dbReference>
<proteinExistence type="predicted"/>
<feature type="domain" description="Beta-lactamase hydrolase-like protein phosphatase-like" evidence="1">
    <location>
        <begin position="2"/>
        <end position="110"/>
    </location>
</feature>
<reference evidence="2 3" key="1">
    <citation type="submission" date="2019-04" db="EMBL/GenBank/DDBJ databases">
        <title>Shimia ponticola sp. nov., isolated from seawater.</title>
        <authorList>
            <person name="Kim Y.-O."/>
            <person name="Yoon J.-H."/>
        </authorList>
    </citation>
    <scope>NUCLEOTIDE SEQUENCE [LARGE SCALE GENOMIC DNA]</scope>
    <source>
        <strain evidence="2 3">MYP11</strain>
    </source>
</reference>
<dbReference type="NCBIfam" id="TIGR01244">
    <property type="entry name" value="TIGR01244 family sulfur transferase"/>
    <property type="match status" value="1"/>
</dbReference>
<dbReference type="Proteomes" id="UP000306602">
    <property type="component" value="Unassembled WGS sequence"/>
</dbReference>
<evidence type="ECO:0000313" key="2">
    <source>
        <dbReference type="EMBL" id="THH38082.1"/>
    </source>
</evidence>
<evidence type="ECO:0000313" key="3">
    <source>
        <dbReference type="Proteomes" id="UP000306602"/>
    </source>
</evidence>
<dbReference type="RefSeq" id="WP_136460974.1">
    <property type="nucleotide sequence ID" value="NZ_SRKY01000001.1"/>
</dbReference>
<accession>A0A4S4NEV8</accession>
<keyword evidence="3" id="KW-1185">Reference proteome</keyword>
<organism evidence="2 3">
    <name type="scientific">Aliishimia ponticola</name>
    <dbReference type="NCBI Taxonomy" id="2499833"/>
    <lineage>
        <taxon>Bacteria</taxon>
        <taxon>Pseudomonadati</taxon>
        <taxon>Pseudomonadota</taxon>
        <taxon>Alphaproteobacteria</taxon>
        <taxon>Rhodobacterales</taxon>
        <taxon>Paracoccaceae</taxon>
        <taxon>Aliishimia</taxon>
    </lineage>
</organism>
<dbReference type="EMBL" id="SRKY01000001">
    <property type="protein sequence ID" value="THH38082.1"/>
    <property type="molecule type" value="Genomic_DNA"/>
</dbReference>
<dbReference type="SUPFAM" id="SSF52799">
    <property type="entry name" value="(Phosphotyrosine protein) phosphatases II"/>
    <property type="match status" value="1"/>
</dbReference>
<gene>
    <name evidence="2" type="ORF">E4Z66_00440</name>
</gene>
<evidence type="ECO:0000259" key="1">
    <source>
        <dbReference type="Pfam" id="PF04273"/>
    </source>
</evidence>
<dbReference type="Gene3D" id="3.90.190.10">
    <property type="entry name" value="Protein tyrosine phosphatase superfamily"/>
    <property type="match status" value="1"/>
</dbReference>
<dbReference type="GO" id="GO:0016787">
    <property type="term" value="F:hydrolase activity"/>
    <property type="evidence" value="ECO:0007669"/>
    <property type="project" value="InterPro"/>
</dbReference>
<sequence>MDIRNITPEFSAAPQLDPQDMPAIAAAGFQAVICNRPDAEVPPSHQAATLRAAAEAAGLSFHELPLTHQTFTPEAIAKYRAILDQTPGRVLAYCASGTRSTIGWALGQAGEMDTDDILAAARNGGYDLSNIRPALEAAAHKG</sequence>
<name>A0A4S4NEV8_9RHOB</name>
<dbReference type="Pfam" id="PF04273">
    <property type="entry name" value="BLH_phosphatase"/>
    <property type="match status" value="1"/>
</dbReference>
<protein>
    <submittedName>
        <fullName evidence="2">TIGR01244 family phosphatase</fullName>
    </submittedName>
</protein>
<comment type="caution">
    <text evidence="2">The sequence shown here is derived from an EMBL/GenBank/DDBJ whole genome shotgun (WGS) entry which is preliminary data.</text>
</comment>